<gene>
    <name evidence="4" type="ORF">SAMN05444005_1056</name>
</gene>
<evidence type="ECO:0000256" key="1">
    <source>
        <dbReference type="PROSITE-ProRule" id="PRU00339"/>
    </source>
</evidence>
<feature type="transmembrane region" description="Helical" evidence="2">
    <location>
        <begin position="342"/>
        <end position="361"/>
    </location>
</feature>
<dbReference type="EMBL" id="FOEI01000005">
    <property type="protein sequence ID" value="SEQ03037.1"/>
    <property type="molecule type" value="Genomic_DNA"/>
</dbReference>
<keyword evidence="3" id="KW-0732">Signal</keyword>
<dbReference type="SUPFAM" id="SSF48452">
    <property type="entry name" value="TPR-like"/>
    <property type="match status" value="2"/>
</dbReference>
<reference evidence="4 5" key="1">
    <citation type="submission" date="2016-10" db="EMBL/GenBank/DDBJ databases">
        <authorList>
            <person name="de Groot N.N."/>
        </authorList>
    </citation>
    <scope>NUCLEOTIDE SEQUENCE [LARGE SCALE GENOMIC DNA]</scope>
    <source>
        <strain evidence="4 5">DSM 27078</strain>
    </source>
</reference>
<protein>
    <submittedName>
        <fullName evidence="4">Tetratricopeptide repeat-containing protein</fullName>
    </submittedName>
</protein>
<dbReference type="PROSITE" id="PS50005">
    <property type="entry name" value="TPR"/>
    <property type="match status" value="1"/>
</dbReference>
<dbReference type="SMART" id="SM00028">
    <property type="entry name" value="TPR"/>
    <property type="match status" value="3"/>
</dbReference>
<name>A0A1H9CPP9_9FLAO</name>
<keyword evidence="2" id="KW-1133">Transmembrane helix</keyword>
<dbReference type="STRING" id="1299341.SAMN05444005_1056"/>
<evidence type="ECO:0000313" key="4">
    <source>
        <dbReference type="EMBL" id="SEQ03037.1"/>
    </source>
</evidence>
<evidence type="ECO:0000256" key="2">
    <source>
        <dbReference type="SAM" id="Phobius"/>
    </source>
</evidence>
<keyword evidence="5" id="KW-1185">Reference proteome</keyword>
<keyword evidence="2" id="KW-0812">Transmembrane</keyword>
<organism evidence="4 5">
    <name type="scientific">Flavobacterium urocaniciphilum</name>
    <dbReference type="NCBI Taxonomy" id="1299341"/>
    <lineage>
        <taxon>Bacteria</taxon>
        <taxon>Pseudomonadati</taxon>
        <taxon>Bacteroidota</taxon>
        <taxon>Flavobacteriia</taxon>
        <taxon>Flavobacteriales</taxon>
        <taxon>Flavobacteriaceae</taxon>
        <taxon>Flavobacterium</taxon>
    </lineage>
</organism>
<feature type="repeat" description="TPR" evidence="1">
    <location>
        <begin position="239"/>
        <end position="272"/>
    </location>
</feature>
<dbReference type="Proteomes" id="UP000198648">
    <property type="component" value="Unassembled WGS sequence"/>
</dbReference>
<keyword evidence="1" id="KW-0802">TPR repeat</keyword>
<dbReference type="Pfam" id="PF13424">
    <property type="entry name" value="TPR_12"/>
    <property type="match status" value="1"/>
</dbReference>
<dbReference type="AlphaFoldDB" id="A0A1H9CPP9"/>
<dbReference type="RefSeq" id="WP_091468178.1">
    <property type="nucleotide sequence ID" value="NZ_FOEI01000005.1"/>
</dbReference>
<sequence length="387" mass="44881">MIGVYLHKKIVVFTLTIFIALGSSFFANAQRNKAFDKRIKDGTLMMYDDPDAAIRIGNQVVKDAKDNVDYKIRAFKLISDAYSSKRDYEKSLEYVIKANQLLHLTKDDLLKILIVNKMGIQYHQLKIYDKSIQYLDQAEQLMLNHPVKDSILYYLGSNYVVRGFIYKEKLNCNIAIEYFDKGVSKLIASKSKLAFSAISIAKYNKGNCYLLLEDNPKAKENFLLAISYAKKVNAKSLHAFALKGLAQVFTFDGKYNEAVNSLQEAITISKNVNDLILNQEIYKGLSDNYLALNNWDKYKEFHFKYLSTRKLIKERERKTISDSLLEKKSELKDKYDESINKFYFVYIFIIILIIGVILFVLHRIKRSKKDIELLQNKINLLQNPKNV</sequence>
<keyword evidence="2" id="KW-0472">Membrane</keyword>
<dbReference type="Gene3D" id="1.25.40.10">
    <property type="entry name" value="Tetratricopeptide repeat domain"/>
    <property type="match status" value="2"/>
</dbReference>
<dbReference type="InterPro" id="IPR019734">
    <property type="entry name" value="TPR_rpt"/>
</dbReference>
<dbReference type="InterPro" id="IPR011990">
    <property type="entry name" value="TPR-like_helical_dom_sf"/>
</dbReference>
<dbReference type="OrthoDB" id="1253697at2"/>
<feature type="signal peptide" evidence="3">
    <location>
        <begin position="1"/>
        <end position="29"/>
    </location>
</feature>
<proteinExistence type="predicted"/>
<evidence type="ECO:0000256" key="3">
    <source>
        <dbReference type="SAM" id="SignalP"/>
    </source>
</evidence>
<feature type="chain" id="PRO_5011709282" evidence="3">
    <location>
        <begin position="30"/>
        <end position="387"/>
    </location>
</feature>
<accession>A0A1H9CPP9</accession>
<evidence type="ECO:0000313" key="5">
    <source>
        <dbReference type="Proteomes" id="UP000198648"/>
    </source>
</evidence>